<dbReference type="RefSeq" id="WP_195003403.1">
    <property type="nucleotide sequence ID" value="NZ_JADLQN010000003.1"/>
</dbReference>
<dbReference type="EMBL" id="JADLQN010000003">
    <property type="protein sequence ID" value="MBF6356542.1"/>
    <property type="molecule type" value="Genomic_DNA"/>
</dbReference>
<sequence>MPIDLGEYRFGAGFLAENVRQIIADTVAQGCAAQGLSPTCVSVVVETDPTGAEQGCLADMPPSTLLFSRMDRPFFSGAEKRSGATAAVGETVVVYAVPCRVSTEPSTESTHPTDAQSPTTIDTPTEEAGPGAPSDDGGETTGPTRTDGPGDG</sequence>
<dbReference type="Proteomes" id="UP000707731">
    <property type="component" value="Unassembled WGS sequence"/>
</dbReference>
<name>A0ABS0DDJ4_9NOCA</name>
<comment type="caution">
    <text evidence="2">The sequence shown here is derived from an EMBL/GenBank/DDBJ whole genome shotgun (WGS) entry which is preliminary data.</text>
</comment>
<feature type="region of interest" description="Disordered" evidence="1">
    <location>
        <begin position="101"/>
        <end position="152"/>
    </location>
</feature>
<gene>
    <name evidence="2" type="ORF">IU449_18660</name>
</gene>
<evidence type="ECO:0000313" key="2">
    <source>
        <dbReference type="EMBL" id="MBF6356542.1"/>
    </source>
</evidence>
<evidence type="ECO:0000313" key="3">
    <source>
        <dbReference type="Proteomes" id="UP000707731"/>
    </source>
</evidence>
<evidence type="ECO:0000256" key="1">
    <source>
        <dbReference type="SAM" id="MobiDB-lite"/>
    </source>
</evidence>
<keyword evidence="3" id="KW-1185">Reference proteome</keyword>
<reference evidence="2 3" key="1">
    <citation type="submission" date="2020-10" db="EMBL/GenBank/DDBJ databases">
        <title>Identification of Nocardia species via Next-generation sequencing and recognition of intraspecies genetic diversity.</title>
        <authorList>
            <person name="Li P."/>
            <person name="Li P."/>
            <person name="Lu B."/>
        </authorList>
    </citation>
    <scope>NUCLEOTIDE SEQUENCE [LARGE SCALE GENOMIC DNA]</scope>
    <source>
        <strain evidence="2 3">BJ06-0143</strain>
    </source>
</reference>
<feature type="compositionally biased region" description="Low complexity" evidence="1">
    <location>
        <begin position="101"/>
        <end position="113"/>
    </location>
</feature>
<organism evidence="2 3">
    <name type="scientific">Nocardia higoensis</name>
    <dbReference type="NCBI Taxonomy" id="228599"/>
    <lineage>
        <taxon>Bacteria</taxon>
        <taxon>Bacillati</taxon>
        <taxon>Actinomycetota</taxon>
        <taxon>Actinomycetes</taxon>
        <taxon>Mycobacteriales</taxon>
        <taxon>Nocardiaceae</taxon>
        <taxon>Nocardia</taxon>
    </lineage>
</organism>
<accession>A0ABS0DDJ4</accession>
<proteinExistence type="predicted"/>
<feature type="compositionally biased region" description="Polar residues" evidence="1">
    <location>
        <begin position="114"/>
        <end position="123"/>
    </location>
</feature>
<feature type="compositionally biased region" description="Low complexity" evidence="1">
    <location>
        <begin position="141"/>
        <end position="152"/>
    </location>
</feature>
<protein>
    <submittedName>
        <fullName evidence="2">Uncharacterized protein</fullName>
    </submittedName>
</protein>